<gene>
    <name evidence="9" type="ORF">PCANC_15870</name>
    <name evidence="8" type="ORF">PCANC_20579</name>
    <name evidence="10" type="ORF">PCASD_03646</name>
    <name evidence="7" type="ORF">PCASD_25055</name>
</gene>
<dbReference type="InterPro" id="IPR040204">
    <property type="entry name" value="UBR7"/>
</dbReference>
<feature type="compositionally biased region" description="Basic and acidic residues" evidence="5">
    <location>
        <begin position="351"/>
        <end position="363"/>
    </location>
</feature>
<dbReference type="AlphaFoldDB" id="A0A2N5SE70"/>
<dbReference type="PANTHER" id="PTHR13513:SF9">
    <property type="entry name" value="E3 UBIQUITIN-PROTEIN LIGASE UBR7-RELATED"/>
    <property type="match status" value="1"/>
</dbReference>
<keyword evidence="11" id="KW-1185">Reference proteome</keyword>
<dbReference type="EMBL" id="PGCJ01000191">
    <property type="protein sequence ID" value="PLW39700.1"/>
    <property type="molecule type" value="Genomic_DNA"/>
</dbReference>
<dbReference type="PANTHER" id="PTHR13513">
    <property type="entry name" value="E3 UBIQUITIN-PROTEIN LIGASE UBR7"/>
    <property type="match status" value="1"/>
</dbReference>
<proteinExistence type="predicted"/>
<evidence type="ECO:0000313" key="11">
    <source>
        <dbReference type="Proteomes" id="UP000235388"/>
    </source>
</evidence>
<keyword evidence="3" id="KW-0862">Zinc</keyword>
<evidence type="ECO:0000256" key="1">
    <source>
        <dbReference type="ARBA" id="ARBA00022723"/>
    </source>
</evidence>
<name>A0A2N5SE70_9BASI</name>
<evidence type="ECO:0000313" key="10">
    <source>
        <dbReference type="EMBL" id="PLW46686.1"/>
    </source>
</evidence>
<evidence type="ECO:0000313" key="8">
    <source>
        <dbReference type="EMBL" id="PLW11550.1"/>
    </source>
</evidence>
<dbReference type="PROSITE" id="PS51157">
    <property type="entry name" value="ZF_UBR"/>
    <property type="match status" value="1"/>
</dbReference>
<protein>
    <recommendedName>
        <fullName evidence="6">UBR-type domain-containing protein</fullName>
    </recommendedName>
</protein>
<feature type="compositionally biased region" description="Polar residues" evidence="5">
    <location>
        <begin position="283"/>
        <end position="300"/>
    </location>
</feature>
<dbReference type="InterPro" id="IPR011011">
    <property type="entry name" value="Znf_FYVE_PHD"/>
</dbReference>
<dbReference type="Pfam" id="PF02207">
    <property type="entry name" value="zf-UBR"/>
    <property type="match status" value="1"/>
</dbReference>
<dbReference type="SMART" id="SM00249">
    <property type="entry name" value="PHD"/>
    <property type="match status" value="1"/>
</dbReference>
<organism evidence="8 11">
    <name type="scientific">Puccinia coronata f. sp. avenae</name>
    <dbReference type="NCBI Taxonomy" id="200324"/>
    <lineage>
        <taxon>Eukaryota</taxon>
        <taxon>Fungi</taxon>
        <taxon>Dikarya</taxon>
        <taxon>Basidiomycota</taxon>
        <taxon>Pucciniomycotina</taxon>
        <taxon>Pucciniomycetes</taxon>
        <taxon>Pucciniales</taxon>
        <taxon>Pucciniaceae</taxon>
        <taxon>Puccinia</taxon>
    </lineage>
</organism>
<evidence type="ECO:0000313" key="9">
    <source>
        <dbReference type="EMBL" id="PLW39700.1"/>
    </source>
</evidence>
<evidence type="ECO:0000256" key="5">
    <source>
        <dbReference type="SAM" id="MobiDB-lite"/>
    </source>
</evidence>
<dbReference type="Gene3D" id="3.30.40.10">
    <property type="entry name" value="Zinc/RING finger domain, C3HC4 (zinc finger)"/>
    <property type="match status" value="1"/>
</dbReference>
<evidence type="ECO:0000256" key="3">
    <source>
        <dbReference type="ARBA" id="ARBA00022833"/>
    </source>
</evidence>
<feature type="region of interest" description="Disordered" evidence="5">
    <location>
        <begin position="235"/>
        <end position="387"/>
    </location>
</feature>
<dbReference type="InterPro" id="IPR003126">
    <property type="entry name" value="Znf_UBR"/>
</dbReference>
<comment type="caution">
    <text evidence="8">The sequence shown here is derived from an EMBL/GenBank/DDBJ whole genome shotgun (WGS) entry which is preliminary data.</text>
</comment>
<keyword evidence="2" id="KW-0863">Zinc-finger</keyword>
<dbReference type="Proteomes" id="UP000235392">
    <property type="component" value="Unassembled WGS sequence"/>
</dbReference>
<dbReference type="GO" id="GO:0005737">
    <property type="term" value="C:cytoplasm"/>
    <property type="evidence" value="ECO:0007669"/>
    <property type="project" value="TreeGrafter"/>
</dbReference>
<dbReference type="InterPro" id="IPR013083">
    <property type="entry name" value="Znf_RING/FYVE/PHD"/>
</dbReference>
<dbReference type="GO" id="GO:0061630">
    <property type="term" value="F:ubiquitin protein ligase activity"/>
    <property type="evidence" value="ECO:0007669"/>
    <property type="project" value="InterPro"/>
</dbReference>
<feature type="compositionally biased region" description="Basic and acidic residues" evidence="5">
    <location>
        <begin position="316"/>
        <end position="328"/>
    </location>
</feature>
<dbReference type="STRING" id="200324.A0A2N5SE70"/>
<sequence>MSSSSSSHAPEKQSNETVTISEVIKKQNQLEDQAAEVLPFDITKCTKPAGHIRQSVYSCLTCNPINPDGSHLQSGVCSSCSVSCHTDHHLVELFVRRNFACDCGTARCNPGGCVLLNYPPGQVDQSHPSTSSALSNRYDKNFDGHFCVCERGKTYDPETETEDMYQCLACEDWRHASCLGPHPHADDWDDLICADCVQNNPTIKSILFKHAGGEGTGMLVCKDSGTDEPDRITCYGKLPDSNADAKPERDPSLSVEVDPEDNGLVEVGSQIIKTEKQQPEVENVQNHSEASSHVATSCNSPLPIHRSDANPEPQEPQEKRTNESADPPKDDEDVTRENKLCSSAEPASVVPDKKRTCSADPEHTISPCAKKPKLEQASGIPKDDRREGACRAPFKNVSDSVLHSLDPRFSNVFLVAGWRTRWCRCPDCFEVLSRLSWLVEEEEDVWEPGEDADSLKSIHDLGLEALQKLPREQLVHGLSAYNKLKQQMLEFLRPFESQDLLVTEQDIRQFFSDTKAKIHNRTW</sequence>
<dbReference type="SMART" id="SM00396">
    <property type="entry name" value="ZnF_UBR1"/>
    <property type="match status" value="1"/>
</dbReference>
<keyword evidence="1" id="KW-0479">Metal-binding</keyword>
<dbReference type="EMBL" id="PGCI01000037">
    <property type="protein sequence ID" value="PLW46686.1"/>
    <property type="molecule type" value="Genomic_DNA"/>
</dbReference>
<dbReference type="Proteomes" id="UP000235388">
    <property type="component" value="Unassembled WGS sequence"/>
</dbReference>
<evidence type="ECO:0000313" key="7">
    <source>
        <dbReference type="EMBL" id="PLW11104.1"/>
    </source>
</evidence>
<dbReference type="EMBL" id="PGCI01000936">
    <property type="protein sequence ID" value="PLW11104.1"/>
    <property type="molecule type" value="Genomic_DNA"/>
</dbReference>
<reference evidence="11 12" key="1">
    <citation type="submission" date="2017-11" db="EMBL/GenBank/DDBJ databases">
        <title>De novo assembly and phasing of dikaryotic genomes from two isolates of Puccinia coronata f. sp. avenae, the causal agent of oat crown rust.</title>
        <authorList>
            <person name="Miller M.E."/>
            <person name="Zhang Y."/>
            <person name="Omidvar V."/>
            <person name="Sperschneider J."/>
            <person name="Schwessinger B."/>
            <person name="Raley C."/>
            <person name="Palmer J.M."/>
            <person name="Garnica D."/>
            <person name="Upadhyaya N."/>
            <person name="Rathjen J."/>
            <person name="Taylor J.M."/>
            <person name="Park R.F."/>
            <person name="Dodds P.N."/>
            <person name="Hirsch C.D."/>
            <person name="Kianian S.F."/>
            <person name="Figueroa M."/>
        </authorList>
    </citation>
    <scope>NUCLEOTIDE SEQUENCE [LARGE SCALE GENOMIC DNA]</scope>
    <source>
        <strain evidence="8">12NC29</strain>
        <strain evidence="7">12SD80</strain>
    </source>
</reference>
<evidence type="ECO:0000256" key="4">
    <source>
        <dbReference type="PROSITE-ProRule" id="PRU00508"/>
    </source>
</evidence>
<dbReference type="InterPro" id="IPR001965">
    <property type="entry name" value="Znf_PHD"/>
</dbReference>
<evidence type="ECO:0000313" key="12">
    <source>
        <dbReference type="Proteomes" id="UP000235392"/>
    </source>
</evidence>
<feature type="zinc finger region" description="UBR-type" evidence="4">
    <location>
        <begin position="43"/>
        <end position="118"/>
    </location>
</feature>
<dbReference type="GO" id="GO:0008270">
    <property type="term" value="F:zinc ion binding"/>
    <property type="evidence" value="ECO:0007669"/>
    <property type="project" value="UniProtKB-KW"/>
</dbReference>
<feature type="domain" description="UBR-type" evidence="6">
    <location>
        <begin position="43"/>
        <end position="118"/>
    </location>
</feature>
<evidence type="ECO:0000256" key="2">
    <source>
        <dbReference type="ARBA" id="ARBA00022771"/>
    </source>
</evidence>
<dbReference type="SUPFAM" id="SSF57903">
    <property type="entry name" value="FYVE/PHD zinc finger"/>
    <property type="match status" value="1"/>
</dbReference>
<dbReference type="OrthoDB" id="5795902at2759"/>
<evidence type="ECO:0000259" key="6">
    <source>
        <dbReference type="PROSITE" id="PS51157"/>
    </source>
</evidence>
<dbReference type="EMBL" id="PGCJ01001015">
    <property type="protein sequence ID" value="PLW11550.1"/>
    <property type="molecule type" value="Genomic_DNA"/>
</dbReference>
<accession>A0A2N5SE70</accession>